<organism evidence="1 2">
    <name type="scientific">Funneliformis caledonium</name>
    <dbReference type="NCBI Taxonomy" id="1117310"/>
    <lineage>
        <taxon>Eukaryota</taxon>
        <taxon>Fungi</taxon>
        <taxon>Fungi incertae sedis</taxon>
        <taxon>Mucoromycota</taxon>
        <taxon>Glomeromycotina</taxon>
        <taxon>Glomeromycetes</taxon>
        <taxon>Glomerales</taxon>
        <taxon>Glomeraceae</taxon>
        <taxon>Funneliformis</taxon>
    </lineage>
</organism>
<evidence type="ECO:0000313" key="1">
    <source>
        <dbReference type="EMBL" id="CAG8501914.1"/>
    </source>
</evidence>
<name>A0A9N8ZNZ3_9GLOM</name>
<accession>A0A9N8ZNZ3</accession>
<dbReference type="AlphaFoldDB" id="A0A9N8ZNZ3"/>
<sequence length="57" mass="6419">MISSYANTFTITQQNDSSNSPLGIDFVQELNALWNILVNKNLELCGLKKDLNLYLLS</sequence>
<comment type="caution">
    <text evidence="1">The sequence shown here is derived from an EMBL/GenBank/DDBJ whole genome shotgun (WGS) entry which is preliminary data.</text>
</comment>
<keyword evidence="2" id="KW-1185">Reference proteome</keyword>
<protein>
    <submittedName>
        <fullName evidence="1">1301_t:CDS:1</fullName>
    </submittedName>
</protein>
<dbReference type="Proteomes" id="UP000789570">
    <property type="component" value="Unassembled WGS sequence"/>
</dbReference>
<reference evidence="1" key="1">
    <citation type="submission" date="2021-06" db="EMBL/GenBank/DDBJ databases">
        <authorList>
            <person name="Kallberg Y."/>
            <person name="Tangrot J."/>
            <person name="Rosling A."/>
        </authorList>
    </citation>
    <scope>NUCLEOTIDE SEQUENCE</scope>
    <source>
        <strain evidence="1">UK204</strain>
    </source>
</reference>
<proteinExistence type="predicted"/>
<dbReference type="EMBL" id="CAJVPQ010000677">
    <property type="protein sequence ID" value="CAG8501914.1"/>
    <property type="molecule type" value="Genomic_DNA"/>
</dbReference>
<gene>
    <name evidence="1" type="ORF">FCALED_LOCUS3749</name>
</gene>
<evidence type="ECO:0000313" key="2">
    <source>
        <dbReference type="Proteomes" id="UP000789570"/>
    </source>
</evidence>